<comment type="caution">
    <text evidence="2">The sequence shown here is derived from an EMBL/GenBank/DDBJ whole genome shotgun (WGS) entry which is preliminary data.</text>
</comment>
<reference evidence="2" key="2">
    <citation type="submission" date="2021-04" db="EMBL/GenBank/DDBJ databases">
        <authorList>
            <person name="Gilroy R."/>
        </authorList>
    </citation>
    <scope>NUCLEOTIDE SEQUENCE</scope>
    <source>
        <strain evidence="2">14975</strain>
    </source>
</reference>
<protein>
    <recommendedName>
        <fullName evidence="4">Transmembrane protein</fullName>
    </recommendedName>
</protein>
<evidence type="ECO:0000256" key="1">
    <source>
        <dbReference type="SAM" id="Phobius"/>
    </source>
</evidence>
<evidence type="ECO:0008006" key="4">
    <source>
        <dbReference type="Google" id="ProtNLM"/>
    </source>
</evidence>
<dbReference type="EMBL" id="DXFQ01000081">
    <property type="protein sequence ID" value="HIX19878.1"/>
    <property type="molecule type" value="Genomic_DNA"/>
</dbReference>
<evidence type="ECO:0000313" key="2">
    <source>
        <dbReference type="EMBL" id="HIX19878.1"/>
    </source>
</evidence>
<dbReference type="Proteomes" id="UP000823964">
    <property type="component" value="Unassembled WGS sequence"/>
</dbReference>
<organism evidence="2 3">
    <name type="scientific">Candidatus Akkermansia intestinigallinarum</name>
    <dbReference type="NCBI Taxonomy" id="2838431"/>
    <lineage>
        <taxon>Bacteria</taxon>
        <taxon>Pseudomonadati</taxon>
        <taxon>Verrucomicrobiota</taxon>
        <taxon>Verrucomicrobiia</taxon>
        <taxon>Verrucomicrobiales</taxon>
        <taxon>Akkermansiaceae</taxon>
        <taxon>Akkermansia</taxon>
    </lineage>
</organism>
<reference evidence="2" key="1">
    <citation type="journal article" date="2021" name="PeerJ">
        <title>Extensive microbial diversity within the chicken gut microbiome revealed by metagenomics and culture.</title>
        <authorList>
            <person name="Gilroy R."/>
            <person name="Ravi A."/>
            <person name="Getino M."/>
            <person name="Pursley I."/>
            <person name="Horton D.L."/>
            <person name="Alikhan N.F."/>
            <person name="Baker D."/>
            <person name="Gharbi K."/>
            <person name="Hall N."/>
            <person name="Watson M."/>
            <person name="Adriaenssens E.M."/>
            <person name="Foster-Nyarko E."/>
            <person name="Jarju S."/>
            <person name="Secka A."/>
            <person name="Antonio M."/>
            <person name="Oren A."/>
            <person name="Chaudhuri R.R."/>
            <person name="La Ragione R."/>
            <person name="Hildebrand F."/>
            <person name="Pallen M.J."/>
        </authorList>
    </citation>
    <scope>NUCLEOTIDE SEQUENCE</scope>
    <source>
        <strain evidence="2">14975</strain>
    </source>
</reference>
<keyword evidence="1" id="KW-0812">Transmembrane</keyword>
<feature type="transmembrane region" description="Helical" evidence="1">
    <location>
        <begin position="72"/>
        <end position="92"/>
    </location>
</feature>
<accession>A0A9D1VB06</accession>
<evidence type="ECO:0000313" key="3">
    <source>
        <dbReference type="Proteomes" id="UP000823964"/>
    </source>
</evidence>
<keyword evidence="1" id="KW-0472">Membrane</keyword>
<proteinExistence type="predicted"/>
<keyword evidence="1" id="KW-1133">Transmembrane helix</keyword>
<name>A0A9D1VB06_9BACT</name>
<gene>
    <name evidence="2" type="ORF">H9862_04650</name>
</gene>
<sequence length="201" mass="21808">MSEEKTTNGETDGETRLVALLAALRLEPTPEADFEERFIYDLHERIVRDAVCCPVRFRLFDHLLRFIVRRRVACGASTLGFGALVMGCFALFTDESEPAAAFAAAPTSASSKSSSAYEESLAGLAPSRDADVQHCTSISVNRVSNSLLNEDSVMAADWFSPEQEDHIFASDSVFSSVLTSKGAVSPVSIPRILSPSVRGVW</sequence>
<dbReference type="AlphaFoldDB" id="A0A9D1VB06"/>